<keyword evidence="2 9" id="KW-0853">WD repeat</keyword>
<dbReference type="RefSeq" id="XP_064854948.1">
    <property type="nucleotide sequence ID" value="XM_064998876.1"/>
</dbReference>
<dbReference type="EMBL" id="BTFZ01000013">
    <property type="protein sequence ID" value="GMM37952.1"/>
    <property type="molecule type" value="Genomic_DNA"/>
</dbReference>
<dbReference type="Pfam" id="PF00400">
    <property type="entry name" value="WD40"/>
    <property type="match status" value="4"/>
</dbReference>
<dbReference type="GO" id="GO:0003729">
    <property type="term" value="F:mRNA binding"/>
    <property type="evidence" value="ECO:0007669"/>
    <property type="project" value="TreeGrafter"/>
</dbReference>
<evidence type="ECO:0000256" key="7">
    <source>
        <dbReference type="ARBA" id="ARBA00023242"/>
    </source>
</evidence>
<gene>
    <name evidence="11" type="ORF">DASC09_052770</name>
</gene>
<dbReference type="PROSITE" id="PS50294">
    <property type="entry name" value="WD_REPEATS_REGION"/>
    <property type="match status" value="1"/>
</dbReference>
<accession>A0AAV5QTP8</accession>
<feature type="region of interest" description="Disordered" evidence="10">
    <location>
        <begin position="1"/>
        <end position="22"/>
    </location>
</feature>
<dbReference type="FunFam" id="2.130.10.10:FF:000034">
    <property type="entry name" value="Pre-mRNA-processing factor 17, putative"/>
    <property type="match status" value="1"/>
</dbReference>
<evidence type="ECO:0000256" key="3">
    <source>
        <dbReference type="ARBA" id="ARBA00022664"/>
    </source>
</evidence>
<evidence type="ECO:0000256" key="8">
    <source>
        <dbReference type="ARBA" id="ARBA00068146"/>
    </source>
</evidence>
<comment type="caution">
    <text evidence="11">The sequence shown here is derived from an EMBL/GenBank/DDBJ whole genome shotgun (WGS) entry which is preliminary data.</text>
</comment>
<dbReference type="InterPro" id="IPR015943">
    <property type="entry name" value="WD40/YVTN_repeat-like_dom_sf"/>
</dbReference>
<feature type="repeat" description="WD" evidence="9">
    <location>
        <begin position="442"/>
        <end position="473"/>
    </location>
</feature>
<evidence type="ECO:0000256" key="2">
    <source>
        <dbReference type="ARBA" id="ARBA00022574"/>
    </source>
</evidence>
<proteinExistence type="predicted"/>
<dbReference type="AlphaFoldDB" id="A0AAV5QTP8"/>
<dbReference type="PANTHER" id="PTHR43979:SF1">
    <property type="entry name" value="PRE-MRNA-PROCESSING FACTOR 17"/>
    <property type="match status" value="1"/>
</dbReference>
<dbReference type="PANTHER" id="PTHR43979">
    <property type="entry name" value="PRE-MRNA-PROCESSING FACTOR 17"/>
    <property type="match status" value="1"/>
</dbReference>
<protein>
    <recommendedName>
        <fullName evidence="8">Pre-mRNA-processing factor 17</fullName>
    </recommendedName>
</protein>
<feature type="compositionally biased region" description="Basic and acidic residues" evidence="10">
    <location>
        <begin position="140"/>
        <end position="149"/>
    </location>
</feature>
<evidence type="ECO:0000313" key="11">
    <source>
        <dbReference type="EMBL" id="GMM37952.1"/>
    </source>
</evidence>
<name>A0AAV5QTP8_9ASCO</name>
<keyword evidence="4" id="KW-0747">Spliceosome</keyword>
<keyword evidence="6" id="KW-0508">mRNA splicing</keyword>
<evidence type="ECO:0000256" key="4">
    <source>
        <dbReference type="ARBA" id="ARBA00022728"/>
    </source>
</evidence>
<keyword evidence="7" id="KW-0539">Nucleus</keyword>
<keyword evidence="3" id="KW-0507">mRNA processing</keyword>
<evidence type="ECO:0000256" key="5">
    <source>
        <dbReference type="ARBA" id="ARBA00022737"/>
    </source>
</evidence>
<dbReference type="GO" id="GO:0071013">
    <property type="term" value="C:catalytic step 2 spliceosome"/>
    <property type="evidence" value="ECO:0007669"/>
    <property type="project" value="InterPro"/>
</dbReference>
<dbReference type="GeneID" id="90075927"/>
<dbReference type="InterPro" id="IPR032847">
    <property type="entry name" value="PRPF17"/>
</dbReference>
<feature type="repeat" description="WD" evidence="9">
    <location>
        <begin position="206"/>
        <end position="239"/>
    </location>
</feature>
<evidence type="ECO:0000256" key="1">
    <source>
        <dbReference type="ARBA" id="ARBA00004123"/>
    </source>
</evidence>
<feature type="repeat" description="WD" evidence="9">
    <location>
        <begin position="342"/>
        <end position="375"/>
    </location>
</feature>
<feature type="repeat" description="WD" evidence="9">
    <location>
        <begin position="250"/>
        <end position="293"/>
    </location>
</feature>
<keyword evidence="12" id="KW-1185">Reference proteome</keyword>
<dbReference type="Proteomes" id="UP001360560">
    <property type="component" value="Unassembled WGS sequence"/>
</dbReference>
<feature type="compositionally biased region" description="Acidic residues" evidence="10">
    <location>
        <begin position="122"/>
        <end position="139"/>
    </location>
</feature>
<feature type="region of interest" description="Disordered" evidence="10">
    <location>
        <begin position="113"/>
        <end position="154"/>
    </location>
</feature>
<dbReference type="InterPro" id="IPR036322">
    <property type="entry name" value="WD40_repeat_dom_sf"/>
</dbReference>
<evidence type="ECO:0000313" key="12">
    <source>
        <dbReference type="Proteomes" id="UP001360560"/>
    </source>
</evidence>
<dbReference type="InterPro" id="IPR001680">
    <property type="entry name" value="WD40_rpt"/>
</dbReference>
<evidence type="ECO:0000256" key="9">
    <source>
        <dbReference type="PROSITE-ProRule" id="PRU00221"/>
    </source>
</evidence>
<sequence>MNSIVAGYSSSEDESDNELKLRDPLEHSELIKLVSKNINKHEKLKEYPKDDFTNKRRALNATIEPQSYDNAVFELNSRSYLIDGYAEGPDDKQIVVNDAILPNKRQKLGITKKKKSIWEAPSESEEFTDDENGSDESEDEEKKQDHGPMESDVAEIQVSNTKFFGKSETDYLGRTYMHVPQDLKINLLKDPGSQECFIPKKQIFTWDGHAGGVTKLQFIPRSGHLLLSGGNDCNIHLYDTFHNRPLLRGYYGHRRPIKDLNFNTANVGKTFASCGFDRVVNVWDTEVGKIVTSLKMKGAIPNTLQFNPNNENELLVGLSNNKIEHYDLRIPSSNSDHIIQTYDHHLNAINSLTFISEGKRFLSTSDDRSIRVWELGINIPIKYIADPTQFSMPRSRIHPSGKYFSTQAMNNKIMVYQAHEKFKQNKKKVFEGHDVAGYGIDFTFSPDGKIVMSGGSTGKAYFWDWKTTKMLKSFQVDKTTISCIESHPQETSKVAMAGSSGKIFYWE</sequence>
<organism evidence="11 12">
    <name type="scientific">Saccharomycopsis crataegensis</name>
    <dbReference type="NCBI Taxonomy" id="43959"/>
    <lineage>
        <taxon>Eukaryota</taxon>
        <taxon>Fungi</taxon>
        <taxon>Dikarya</taxon>
        <taxon>Ascomycota</taxon>
        <taxon>Saccharomycotina</taxon>
        <taxon>Saccharomycetes</taxon>
        <taxon>Saccharomycopsidaceae</taxon>
        <taxon>Saccharomycopsis</taxon>
    </lineage>
</organism>
<dbReference type="Gene3D" id="2.130.10.10">
    <property type="entry name" value="YVTN repeat-like/Quinoprotein amine dehydrogenase"/>
    <property type="match status" value="1"/>
</dbReference>
<reference evidence="11 12" key="1">
    <citation type="journal article" date="2023" name="Elife">
        <title>Identification of key yeast species and microbe-microbe interactions impacting larval growth of Drosophila in the wild.</title>
        <authorList>
            <person name="Mure A."/>
            <person name="Sugiura Y."/>
            <person name="Maeda R."/>
            <person name="Honda K."/>
            <person name="Sakurai N."/>
            <person name="Takahashi Y."/>
            <person name="Watada M."/>
            <person name="Katoh T."/>
            <person name="Gotoh A."/>
            <person name="Gotoh Y."/>
            <person name="Taniguchi I."/>
            <person name="Nakamura K."/>
            <person name="Hayashi T."/>
            <person name="Katayama T."/>
            <person name="Uemura T."/>
            <person name="Hattori Y."/>
        </authorList>
    </citation>
    <scope>NUCLEOTIDE SEQUENCE [LARGE SCALE GENOMIC DNA]</scope>
    <source>
        <strain evidence="11 12">SC-9</strain>
    </source>
</reference>
<dbReference type="SUPFAM" id="SSF50978">
    <property type="entry name" value="WD40 repeat-like"/>
    <property type="match status" value="1"/>
</dbReference>
<evidence type="ECO:0000256" key="10">
    <source>
        <dbReference type="SAM" id="MobiDB-lite"/>
    </source>
</evidence>
<keyword evidence="5" id="KW-0677">Repeat</keyword>
<dbReference type="PROSITE" id="PS50082">
    <property type="entry name" value="WD_REPEATS_2"/>
    <property type="match status" value="4"/>
</dbReference>
<dbReference type="GO" id="GO:0000398">
    <property type="term" value="P:mRNA splicing, via spliceosome"/>
    <property type="evidence" value="ECO:0007669"/>
    <property type="project" value="InterPro"/>
</dbReference>
<dbReference type="SMART" id="SM00320">
    <property type="entry name" value="WD40"/>
    <property type="match status" value="6"/>
</dbReference>
<evidence type="ECO:0000256" key="6">
    <source>
        <dbReference type="ARBA" id="ARBA00023187"/>
    </source>
</evidence>
<comment type="subcellular location">
    <subcellularLocation>
        <location evidence="1">Nucleus</location>
    </subcellularLocation>
</comment>